<comment type="caution">
    <text evidence="1">The sequence shown here is derived from an EMBL/GenBank/DDBJ whole genome shotgun (WGS) entry which is preliminary data.</text>
</comment>
<organism evidence="1 2">
    <name type="scientific">Leptospira congkakensis</name>
    <dbReference type="NCBI Taxonomy" id="2484932"/>
    <lineage>
        <taxon>Bacteria</taxon>
        <taxon>Pseudomonadati</taxon>
        <taxon>Spirochaetota</taxon>
        <taxon>Spirochaetia</taxon>
        <taxon>Leptospirales</taxon>
        <taxon>Leptospiraceae</taxon>
        <taxon>Leptospira</taxon>
    </lineage>
</organism>
<dbReference type="AlphaFoldDB" id="A0A4Z1A399"/>
<proteinExistence type="predicted"/>
<dbReference type="EMBL" id="RQGP01000027">
    <property type="protein sequence ID" value="TGL87960.1"/>
    <property type="molecule type" value="Genomic_DNA"/>
</dbReference>
<gene>
    <name evidence="1" type="ORF">EHQ69_16350</name>
</gene>
<sequence length="125" mass="14500">MGVSCEFTRIARVGIVSDKQTSSEKDNPTKIFHSSVEIHLKLHKSSQTIIQDTFAFTLNYFQKHPCKITCPHFEITQWTKLVTFLENHFSETEISTALSEPKFVMKSELKDRLVVINKTQYFKSK</sequence>
<evidence type="ECO:0000313" key="2">
    <source>
        <dbReference type="Proteomes" id="UP000298263"/>
    </source>
</evidence>
<reference evidence="1" key="1">
    <citation type="journal article" date="2019" name="PLoS Negl. Trop. Dis.">
        <title>Revisiting the worldwide diversity of Leptospira species in the environment.</title>
        <authorList>
            <person name="Vincent A.T."/>
            <person name="Schiettekatte O."/>
            <person name="Bourhy P."/>
            <person name="Veyrier F.J."/>
            <person name="Picardeau M."/>
        </authorList>
    </citation>
    <scope>NUCLEOTIDE SEQUENCE [LARGE SCALE GENOMIC DNA]</scope>
    <source>
        <strain evidence="1">201702422</strain>
    </source>
</reference>
<name>A0A4Z1A399_9LEPT</name>
<accession>A0A4Z1A399</accession>
<protein>
    <submittedName>
        <fullName evidence="1">Uncharacterized protein</fullName>
    </submittedName>
</protein>
<keyword evidence="2" id="KW-1185">Reference proteome</keyword>
<evidence type="ECO:0000313" key="1">
    <source>
        <dbReference type="EMBL" id="TGL87960.1"/>
    </source>
</evidence>
<dbReference type="Proteomes" id="UP000298263">
    <property type="component" value="Unassembled WGS sequence"/>
</dbReference>